<dbReference type="PANTHER" id="PTHR46628:SF1">
    <property type="entry name" value="PIRNA BIOGENESIS PROTEIN EXD1"/>
    <property type="match status" value="1"/>
</dbReference>
<dbReference type="Pfam" id="PF01612">
    <property type="entry name" value="DNA_pol_A_exo1"/>
    <property type="match status" value="1"/>
</dbReference>
<dbReference type="KEGG" id="cvn:111125495"/>
<dbReference type="GO" id="GO:1990923">
    <property type="term" value="C:PET complex"/>
    <property type="evidence" value="ECO:0007669"/>
    <property type="project" value="TreeGrafter"/>
</dbReference>
<gene>
    <name evidence="3" type="primary">LOC111125495</name>
</gene>
<dbReference type="SUPFAM" id="SSF53098">
    <property type="entry name" value="Ribonuclease H-like"/>
    <property type="match status" value="1"/>
</dbReference>
<dbReference type="InterPro" id="IPR036397">
    <property type="entry name" value="RNaseH_sf"/>
</dbReference>
<dbReference type="Gene3D" id="3.30.420.10">
    <property type="entry name" value="Ribonuclease H-like superfamily/Ribonuclease H"/>
    <property type="match status" value="1"/>
</dbReference>
<dbReference type="InterPro" id="IPR012337">
    <property type="entry name" value="RNaseH-like_sf"/>
</dbReference>
<protein>
    <submittedName>
        <fullName evidence="3">PiRNA biogenesis protein EXD1-like</fullName>
    </submittedName>
</protein>
<dbReference type="GO" id="GO:0034587">
    <property type="term" value="P:piRNA processing"/>
    <property type="evidence" value="ECO:0007669"/>
    <property type="project" value="TreeGrafter"/>
</dbReference>
<dbReference type="OrthoDB" id="26838at2759"/>
<dbReference type="PANTHER" id="PTHR46628">
    <property type="entry name" value="PIRNA BIOGENESIS PROTEIN EXD1"/>
    <property type="match status" value="1"/>
</dbReference>
<reference evidence="3" key="1">
    <citation type="submission" date="2025-08" db="UniProtKB">
        <authorList>
            <consortium name="RefSeq"/>
        </authorList>
    </citation>
    <scope>IDENTIFICATION</scope>
    <source>
        <tissue evidence="3">Whole sample</tissue>
    </source>
</reference>
<dbReference type="RefSeq" id="XP_022325107.1">
    <property type="nucleotide sequence ID" value="XM_022469399.1"/>
</dbReference>
<dbReference type="AlphaFoldDB" id="A0A8B8DAK8"/>
<organism evidence="2 3">
    <name type="scientific">Crassostrea virginica</name>
    <name type="common">Eastern oyster</name>
    <dbReference type="NCBI Taxonomy" id="6565"/>
    <lineage>
        <taxon>Eukaryota</taxon>
        <taxon>Metazoa</taxon>
        <taxon>Spiralia</taxon>
        <taxon>Lophotrochozoa</taxon>
        <taxon>Mollusca</taxon>
        <taxon>Bivalvia</taxon>
        <taxon>Autobranchia</taxon>
        <taxon>Pteriomorphia</taxon>
        <taxon>Ostreida</taxon>
        <taxon>Ostreoidea</taxon>
        <taxon>Ostreidae</taxon>
        <taxon>Crassostrea</taxon>
    </lineage>
</organism>
<dbReference type="Proteomes" id="UP000694844">
    <property type="component" value="Chromosome 3"/>
</dbReference>
<dbReference type="GO" id="GO:0008408">
    <property type="term" value="F:3'-5' exonuclease activity"/>
    <property type="evidence" value="ECO:0007669"/>
    <property type="project" value="InterPro"/>
</dbReference>
<dbReference type="GeneID" id="111125495"/>
<dbReference type="GO" id="GO:0003676">
    <property type="term" value="F:nucleic acid binding"/>
    <property type="evidence" value="ECO:0007669"/>
    <property type="project" value="InterPro"/>
</dbReference>
<evidence type="ECO:0000313" key="3">
    <source>
        <dbReference type="RefSeq" id="XP_022325107.1"/>
    </source>
</evidence>
<evidence type="ECO:0000259" key="1">
    <source>
        <dbReference type="SMART" id="SM00474"/>
    </source>
</evidence>
<accession>A0A8B8DAK8</accession>
<keyword evidence="2" id="KW-1185">Reference proteome</keyword>
<dbReference type="InterPro" id="IPR052144">
    <property type="entry name" value="piRNA_biogenesis_EXD1"/>
</dbReference>
<proteinExistence type="predicted"/>
<sequence>MMTESKEPQNVLITDSQHCKEVVSKLNGESVLAVHCLILERGYSGKLTLVLVGTYSGDVYLFDTQENVALFTEGDLHSLLESDNILKVMKGCRTDSYILYREFKVTLHNVFDVKIADDVIEEHNGRLLHQRLNIQELCEKHSTYSRMMAEHIDEFKEQSAAQTELWGTRPFTADMMSSAANLVRALIPDLYEKLKCCIEKNQLGEIFTERIQEEATC</sequence>
<dbReference type="SMART" id="SM00474">
    <property type="entry name" value="35EXOc"/>
    <property type="match status" value="1"/>
</dbReference>
<dbReference type="InterPro" id="IPR002562">
    <property type="entry name" value="3'-5'_exonuclease_dom"/>
</dbReference>
<evidence type="ECO:0000313" key="2">
    <source>
        <dbReference type="Proteomes" id="UP000694844"/>
    </source>
</evidence>
<name>A0A8B8DAK8_CRAVI</name>
<feature type="domain" description="3'-5' exonuclease" evidence="1">
    <location>
        <begin position="10"/>
        <end position="199"/>
    </location>
</feature>